<dbReference type="AlphaFoldDB" id="A0A8J3WWB4"/>
<accession>A0A8J3WWB4</accession>
<dbReference type="EMBL" id="BOOK01000056">
    <property type="protein sequence ID" value="GII04824.1"/>
    <property type="molecule type" value="Genomic_DNA"/>
</dbReference>
<organism evidence="1 2">
    <name type="scientific">Planobispora takensis</name>
    <dbReference type="NCBI Taxonomy" id="1367882"/>
    <lineage>
        <taxon>Bacteria</taxon>
        <taxon>Bacillati</taxon>
        <taxon>Actinomycetota</taxon>
        <taxon>Actinomycetes</taxon>
        <taxon>Streptosporangiales</taxon>
        <taxon>Streptosporangiaceae</taxon>
        <taxon>Planobispora</taxon>
    </lineage>
</organism>
<comment type="caution">
    <text evidence="1">The sequence shown here is derived from an EMBL/GenBank/DDBJ whole genome shotgun (WGS) entry which is preliminary data.</text>
</comment>
<keyword evidence="2" id="KW-1185">Reference proteome</keyword>
<sequence>MEVIVDAAEERRFRDFVSAPSPALMRLAYLLTGGDRHAAEDLLQSALAGTMVWEWRLGLSDGKVFYDLEGNVLPIPEKERNGSFQEAGLSPSGRWLADDPAAPAVTDMETGQTVPFPRAVAGHLIGRFVAWADSRKPGSWEPLVGHRRPS</sequence>
<reference evidence="1" key="1">
    <citation type="submission" date="2021-01" db="EMBL/GenBank/DDBJ databases">
        <title>Whole genome shotgun sequence of Planobispora takensis NBRC 109077.</title>
        <authorList>
            <person name="Komaki H."/>
            <person name="Tamura T."/>
        </authorList>
    </citation>
    <scope>NUCLEOTIDE SEQUENCE</scope>
    <source>
        <strain evidence="1">NBRC 109077</strain>
    </source>
</reference>
<proteinExistence type="predicted"/>
<evidence type="ECO:0000313" key="1">
    <source>
        <dbReference type="EMBL" id="GII04824.1"/>
    </source>
</evidence>
<dbReference type="Proteomes" id="UP000634476">
    <property type="component" value="Unassembled WGS sequence"/>
</dbReference>
<protein>
    <submittedName>
        <fullName evidence="1">Uncharacterized protein</fullName>
    </submittedName>
</protein>
<name>A0A8J3WWB4_9ACTN</name>
<evidence type="ECO:0000313" key="2">
    <source>
        <dbReference type="Proteomes" id="UP000634476"/>
    </source>
</evidence>
<gene>
    <name evidence="1" type="ORF">Pta02_68320</name>
</gene>